<sequence length="172" mass="19957">MYTTGKQLAPNTATDFRELDDIQKTVYRDGVLIGRRGENGHPHTVPWGFGKLLVHCWEVYAKDLNIPVIVYENGYAVEHEALAPMDKIINDKYRQEFYDQYIQAMCDAVKNHGVWMSGYHCWSLLDNLEWNNGYTPRFGVSYVDRDNGFKRVPKDSSKTVAAIWKHVVRKQN</sequence>
<name>A0ABR1I2Q1_9HYPO</name>
<dbReference type="InterPro" id="IPR001360">
    <property type="entry name" value="Glyco_hydro_1"/>
</dbReference>
<dbReference type="Pfam" id="PF00232">
    <property type="entry name" value="Glyco_hydro_1"/>
    <property type="match status" value="1"/>
</dbReference>
<evidence type="ECO:0008006" key="7">
    <source>
        <dbReference type="Google" id="ProtNLM"/>
    </source>
</evidence>
<evidence type="ECO:0000313" key="6">
    <source>
        <dbReference type="Proteomes" id="UP001498421"/>
    </source>
</evidence>
<dbReference type="PANTHER" id="PTHR10353:SF36">
    <property type="entry name" value="LP05116P"/>
    <property type="match status" value="1"/>
</dbReference>
<evidence type="ECO:0000256" key="3">
    <source>
        <dbReference type="ARBA" id="ARBA00023295"/>
    </source>
</evidence>
<dbReference type="SUPFAM" id="SSF51445">
    <property type="entry name" value="(Trans)glycosidases"/>
    <property type="match status" value="1"/>
</dbReference>
<keyword evidence="2" id="KW-0378">Hydrolase</keyword>
<gene>
    <name evidence="5" type="ORF">QQZ08_005718</name>
</gene>
<accession>A0ABR1I2Q1</accession>
<evidence type="ECO:0000256" key="2">
    <source>
        <dbReference type="ARBA" id="ARBA00022801"/>
    </source>
</evidence>
<evidence type="ECO:0000256" key="1">
    <source>
        <dbReference type="ARBA" id="ARBA00010838"/>
    </source>
</evidence>
<comment type="similarity">
    <text evidence="1 4">Belongs to the glycosyl hydrolase 1 family.</text>
</comment>
<dbReference type="Gene3D" id="3.20.20.80">
    <property type="entry name" value="Glycosidases"/>
    <property type="match status" value="1"/>
</dbReference>
<organism evidence="5 6">
    <name type="scientific">Neonectria magnoliae</name>
    <dbReference type="NCBI Taxonomy" id="2732573"/>
    <lineage>
        <taxon>Eukaryota</taxon>
        <taxon>Fungi</taxon>
        <taxon>Dikarya</taxon>
        <taxon>Ascomycota</taxon>
        <taxon>Pezizomycotina</taxon>
        <taxon>Sordariomycetes</taxon>
        <taxon>Hypocreomycetidae</taxon>
        <taxon>Hypocreales</taxon>
        <taxon>Nectriaceae</taxon>
        <taxon>Neonectria</taxon>
    </lineage>
</organism>
<dbReference type="EMBL" id="JAZAVK010000049">
    <property type="protein sequence ID" value="KAK7427780.1"/>
    <property type="molecule type" value="Genomic_DNA"/>
</dbReference>
<keyword evidence="3" id="KW-0326">Glycosidase</keyword>
<dbReference type="PANTHER" id="PTHR10353">
    <property type="entry name" value="GLYCOSYL HYDROLASE"/>
    <property type="match status" value="1"/>
</dbReference>
<reference evidence="5 6" key="1">
    <citation type="journal article" date="2025" name="Microbiol. Resour. Announc.">
        <title>Draft genome sequences for Neonectria magnoliae and Neonectria punicea, canker pathogens of Liriodendron tulipifera and Acer saccharum in West Virginia.</title>
        <authorList>
            <person name="Petronek H.M."/>
            <person name="Kasson M.T."/>
            <person name="Metheny A.M."/>
            <person name="Stauder C.M."/>
            <person name="Lovett B."/>
            <person name="Lynch S.C."/>
            <person name="Garnas J.R."/>
            <person name="Kasson L.R."/>
            <person name="Stajich J.E."/>
        </authorList>
    </citation>
    <scope>NUCLEOTIDE SEQUENCE [LARGE SCALE GENOMIC DNA]</scope>
    <source>
        <strain evidence="5 6">NRRL 64651</strain>
    </source>
</reference>
<dbReference type="InterPro" id="IPR017853">
    <property type="entry name" value="GH"/>
</dbReference>
<dbReference type="Proteomes" id="UP001498421">
    <property type="component" value="Unassembled WGS sequence"/>
</dbReference>
<evidence type="ECO:0000256" key="4">
    <source>
        <dbReference type="RuleBase" id="RU003690"/>
    </source>
</evidence>
<protein>
    <recommendedName>
        <fullName evidence="7">Beta-glucosidase</fullName>
    </recommendedName>
</protein>
<evidence type="ECO:0000313" key="5">
    <source>
        <dbReference type="EMBL" id="KAK7427780.1"/>
    </source>
</evidence>
<dbReference type="PRINTS" id="PR00131">
    <property type="entry name" value="GLHYDRLASE1"/>
</dbReference>
<comment type="caution">
    <text evidence="5">The sequence shown here is derived from an EMBL/GenBank/DDBJ whole genome shotgun (WGS) entry which is preliminary data.</text>
</comment>
<keyword evidence="6" id="KW-1185">Reference proteome</keyword>
<proteinExistence type="inferred from homology"/>